<dbReference type="AlphaFoldDB" id="A0A1H2GB94"/>
<organism evidence="12 13">
    <name type="scientific">Halopseudomonas salegens</name>
    <dbReference type="NCBI Taxonomy" id="1434072"/>
    <lineage>
        <taxon>Bacteria</taxon>
        <taxon>Pseudomonadati</taxon>
        <taxon>Pseudomonadota</taxon>
        <taxon>Gammaproteobacteria</taxon>
        <taxon>Pseudomonadales</taxon>
        <taxon>Pseudomonadaceae</taxon>
        <taxon>Halopseudomonas</taxon>
    </lineage>
</organism>
<keyword evidence="4 10" id="KW-1003">Cell membrane</keyword>
<evidence type="ECO:0000256" key="3">
    <source>
        <dbReference type="ARBA" id="ARBA00022448"/>
    </source>
</evidence>
<evidence type="ECO:0000256" key="4">
    <source>
        <dbReference type="ARBA" id="ARBA00022475"/>
    </source>
</evidence>
<keyword evidence="3 10" id="KW-0813">Transport</keyword>
<dbReference type="InterPro" id="IPR023229">
    <property type="entry name" value="T2SS_M_periplasmic_sf"/>
</dbReference>
<evidence type="ECO:0000256" key="5">
    <source>
        <dbReference type="ARBA" id="ARBA00022519"/>
    </source>
</evidence>
<feature type="transmembrane region" description="Helical" evidence="11">
    <location>
        <begin position="14"/>
        <end position="33"/>
    </location>
</feature>
<evidence type="ECO:0000256" key="7">
    <source>
        <dbReference type="ARBA" id="ARBA00022927"/>
    </source>
</evidence>
<accession>A0A1H2GB94</accession>
<evidence type="ECO:0000256" key="1">
    <source>
        <dbReference type="ARBA" id="ARBA00004377"/>
    </source>
</evidence>
<keyword evidence="5 10" id="KW-0997">Cell inner membrane</keyword>
<comment type="subcellular location">
    <subcellularLocation>
        <location evidence="1">Cell inner membrane</location>
        <topology evidence="1">Single-pass membrane protein</topology>
    </subcellularLocation>
</comment>
<evidence type="ECO:0000256" key="6">
    <source>
        <dbReference type="ARBA" id="ARBA00022692"/>
    </source>
</evidence>
<gene>
    <name evidence="12" type="ORF">SAMN05216210_2179</name>
</gene>
<protein>
    <recommendedName>
        <fullName evidence="10">Type II secretion system protein M</fullName>
        <shortName evidence="10">T2SS protein M</shortName>
    </recommendedName>
    <alternativeName>
        <fullName evidence="10">General secretion pathway protein M</fullName>
    </alternativeName>
</protein>
<evidence type="ECO:0000313" key="12">
    <source>
        <dbReference type="EMBL" id="SDU16845.1"/>
    </source>
</evidence>
<reference evidence="13" key="1">
    <citation type="submission" date="2016-10" db="EMBL/GenBank/DDBJ databases">
        <authorList>
            <person name="Varghese N."/>
            <person name="Submissions S."/>
        </authorList>
    </citation>
    <scope>NUCLEOTIDE SEQUENCE [LARGE SCALE GENOMIC DNA]</scope>
    <source>
        <strain evidence="13">CECT 8338</strain>
    </source>
</reference>
<evidence type="ECO:0000256" key="11">
    <source>
        <dbReference type="SAM" id="Phobius"/>
    </source>
</evidence>
<dbReference type="SUPFAM" id="SSF103054">
    <property type="entry name" value="General secretion pathway protein M, EpsM"/>
    <property type="match status" value="1"/>
</dbReference>
<sequence>MNDWWSGLVPRERIIVIAGLAVLAVIVLWLWVWEPLSTNRSELQAEVSRLSTDVAWMQQQADQVRRRANMESGKPQRDSNGSVLTLVEVSANAAGIRQPLERVQPESGGARLWFDGVGFDALVGWLGELERQHGLQVSQLALDVGSEPGQVSARVLVEPQP</sequence>
<dbReference type="EMBL" id="LT629787">
    <property type="protein sequence ID" value="SDU16845.1"/>
    <property type="molecule type" value="Genomic_DNA"/>
</dbReference>
<keyword evidence="9 10" id="KW-0472">Membrane</keyword>
<dbReference type="STRING" id="1434072.SAMN05216210_2179"/>
<dbReference type="Gene3D" id="3.30.1360.100">
    <property type="entry name" value="General secretion pathway protein M, EpsM"/>
    <property type="match status" value="1"/>
</dbReference>
<evidence type="ECO:0000256" key="9">
    <source>
        <dbReference type="ARBA" id="ARBA00023136"/>
    </source>
</evidence>
<keyword evidence="8 11" id="KW-1133">Transmembrane helix</keyword>
<dbReference type="GO" id="GO:0005886">
    <property type="term" value="C:plasma membrane"/>
    <property type="evidence" value="ECO:0007669"/>
    <property type="project" value="UniProtKB-SubCell"/>
</dbReference>
<name>A0A1H2GB94_9GAMM</name>
<dbReference type="PIRSF" id="PIRSF006291">
    <property type="entry name" value="GspM"/>
    <property type="match status" value="1"/>
</dbReference>
<proteinExistence type="inferred from homology"/>
<dbReference type="Proteomes" id="UP000243924">
    <property type="component" value="Chromosome I"/>
</dbReference>
<dbReference type="RefSeq" id="WP_092386808.1">
    <property type="nucleotide sequence ID" value="NZ_LT629787.1"/>
</dbReference>
<comment type="similarity">
    <text evidence="2 10">Belongs to the GSP M family.</text>
</comment>
<evidence type="ECO:0000256" key="8">
    <source>
        <dbReference type="ARBA" id="ARBA00022989"/>
    </source>
</evidence>
<evidence type="ECO:0000256" key="10">
    <source>
        <dbReference type="PIRNR" id="PIRNR006291"/>
    </source>
</evidence>
<keyword evidence="13" id="KW-1185">Reference proteome</keyword>
<evidence type="ECO:0000313" key="13">
    <source>
        <dbReference type="Proteomes" id="UP000243924"/>
    </source>
</evidence>
<dbReference type="Pfam" id="PF04612">
    <property type="entry name" value="T2SSM"/>
    <property type="match status" value="1"/>
</dbReference>
<dbReference type="GO" id="GO:0015628">
    <property type="term" value="P:protein secretion by the type II secretion system"/>
    <property type="evidence" value="ECO:0007669"/>
    <property type="project" value="InterPro"/>
</dbReference>
<dbReference type="OrthoDB" id="6120808at2"/>
<keyword evidence="6 11" id="KW-0812">Transmembrane</keyword>
<dbReference type="InterPro" id="IPR007690">
    <property type="entry name" value="T2SS_GspM"/>
</dbReference>
<keyword evidence="7 10" id="KW-0653">Protein transport</keyword>
<comment type="function">
    <text evidence="10">Inner membrane component of the type II secretion system required for the energy-dependent secretion of extracellular factors such as proteases and toxins from the periplasm.</text>
</comment>
<dbReference type="GO" id="GO:0015627">
    <property type="term" value="C:type II protein secretion system complex"/>
    <property type="evidence" value="ECO:0007669"/>
    <property type="project" value="InterPro"/>
</dbReference>
<evidence type="ECO:0000256" key="2">
    <source>
        <dbReference type="ARBA" id="ARBA00010637"/>
    </source>
</evidence>